<dbReference type="PROSITE" id="PS50002">
    <property type="entry name" value="SH3"/>
    <property type="match status" value="1"/>
</dbReference>
<evidence type="ECO:0000256" key="2">
    <source>
        <dbReference type="ARBA" id="ARBA00022658"/>
    </source>
</evidence>
<dbReference type="Gene3D" id="1.10.840.10">
    <property type="entry name" value="Ras guanine-nucleotide exchange factors catalytic domain"/>
    <property type="match status" value="1"/>
</dbReference>
<dbReference type="Proteomes" id="UP000027195">
    <property type="component" value="Unassembled WGS sequence"/>
</dbReference>
<dbReference type="GO" id="GO:0005085">
    <property type="term" value="F:guanyl-nucleotide exchange factor activity"/>
    <property type="evidence" value="ECO:0007669"/>
    <property type="project" value="UniProtKB-KW"/>
</dbReference>
<dbReference type="SMART" id="SM00147">
    <property type="entry name" value="RasGEF"/>
    <property type="match status" value="1"/>
</dbReference>
<dbReference type="SMART" id="SM00229">
    <property type="entry name" value="RasGEFN"/>
    <property type="match status" value="1"/>
</dbReference>
<dbReference type="CDD" id="cd06224">
    <property type="entry name" value="REM"/>
    <property type="match status" value="1"/>
</dbReference>
<evidence type="ECO:0000256" key="5">
    <source>
        <dbReference type="SAM" id="MobiDB-lite"/>
    </source>
</evidence>
<feature type="compositionally biased region" description="Low complexity" evidence="5">
    <location>
        <begin position="430"/>
        <end position="451"/>
    </location>
</feature>
<dbReference type="PROSITE" id="PS50009">
    <property type="entry name" value="RASGEF_CAT"/>
    <property type="match status" value="1"/>
</dbReference>
<dbReference type="Pfam" id="PF00618">
    <property type="entry name" value="RasGEF_N"/>
    <property type="match status" value="1"/>
</dbReference>
<dbReference type="OrthoDB" id="28357at2759"/>
<evidence type="ECO:0000259" key="7">
    <source>
        <dbReference type="PROSITE" id="PS50009"/>
    </source>
</evidence>
<feature type="compositionally biased region" description="Polar residues" evidence="5">
    <location>
        <begin position="755"/>
        <end position="765"/>
    </location>
</feature>
<evidence type="ECO:0000256" key="1">
    <source>
        <dbReference type="ARBA" id="ARBA00022443"/>
    </source>
</evidence>
<feature type="compositionally biased region" description="Polar residues" evidence="5">
    <location>
        <begin position="313"/>
        <end position="322"/>
    </location>
</feature>
<name>A0A067MGQ1_BOTB1</name>
<dbReference type="HOGENOM" id="CLU_002116_0_0_1"/>
<dbReference type="PROSITE" id="PS00720">
    <property type="entry name" value="RASGEF"/>
    <property type="match status" value="1"/>
</dbReference>
<gene>
    <name evidence="9" type="ORF">BOTBODRAFT_57611</name>
</gene>
<dbReference type="InterPro" id="IPR036964">
    <property type="entry name" value="RASGEF_cat_dom_sf"/>
</dbReference>
<keyword evidence="2 3" id="KW-0344">Guanine-nucleotide releasing factor</keyword>
<dbReference type="InterPro" id="IPR056685">
    <property type="entry name" value="DUF7783"/>
</dbReference>
<feature type="compositionally biased region" description="Polar residues" evidence="5">
    <location>
        <begin position="715"/>
        <end position="743"/>
    </location>
</feature>
<dbReference type="InterPro" id="IPR001452">
    <property type="entry name" value="SH3_domain"/>
</dbReference>
<feature type="compositionally biased region" description="Low complexity" evidence="5">
    <location>
        <begin position="371"/>
        <end position="389"/>
    </location>
</feature>
<feature type="region of interest" description="Disordered" evidence="5">
    <location>
        <begin position="1255"/>
        <end position="1294"/>
    </location>
</feature>
<dbReference type="GO" id="GO:0007265">
    <property type="term" value="P:Ras protein signal transduction"/>
    <property type="evidence" value="ECO:0007669"/>
    <property type="project" value="TreeGrafter"/>
</dbReference>
<organism evidence="9 10">
    <name type="scientific">Botryobasidium botryosum (strain FD-172 SS1)</name>
    <dbReference type="NCBI Taxonomy" id="930990"/>
    <lineage>
        <taxon>Eukaryota</taxon>
        <taxon>Fungi</taxon>
        <taxon>Dikarya</taxon>
        <taxon>Basidiomycota</taxon>
        <taxon>Agaricomycotina</taxon>
        <taxon>Agaricomycetes</taxon>
        <taxon>Cantharellales</taxon>
        <taxon>Botryobasidiaceae</taxon>
        <taxon>Botryobasidium</taxon>
    </lineage>
</organism>
<feature type="compositionally biased region" description="Low complexity" evidence="5">
    <location>
        <begin position="41"/>
        <end position="60"/>
    </location>
</feature>
<feature type="compositionally biased region" description="Polar residues" evidence="5">
    <location>
        <begin position="337"/>
        <end position="347"/>
    </location>
</feature>
<feature type="domain" description="Ras-GEF" evidence="7">
    <location>
        <begin position="1022"/>
        <end position="1257"/>
    </location>
</feature>
<keyword evidence="10" id="KW-1185">Reference proteome</keyword>
<dbReference type="PROSITE" id="PS50212">
    <property type="entry name" value="RASGEF_NTER"/>
    <property type="match status" value="1"/>
</dbReference>
<dbReference type="InterPro" id="IPR023578">
    <property type="entry name" value="Ras_GEF_dom_sf"/>
</dbReference>
<dbReference type="InterPro" id="IPR001895">
    <property type="entry name" value="RASGEF_cat_dom"/>
</dbReference>
<dbReference type="InterPro" id="IPR000651">
    <property type="entry name" value="Ras-like_Gua-exchang_fac_N"/>
</dbReference>
<dbReference type="CDD" id="cd11883">
    <property type="entry name" value="SH3_Sdc25"/>
    <property type="match status" value="1"/>
</dbReference>
<feature type="compositionally biased region" description="Polar residues" evidence="5">
    <location>
        <begin position="1284"/>
        <end position="1294"/>
    </location>
</feature>
<dbReference type="Pfam" id="PF25006">
    <property type="entry name" value="DUF7783"/>
    <property type="match status" value="1"/>
</dbReference>
<evidence type="ECO:0000259" key="8">
    <source>
        <dbReference type="PROSITE" id="PS50212"/>
    </source>
</evidence>
<sequence>MTFHARHQPTTFAAAAPLLRRGSEPAVSLAHQLSRHRRDSTASNSSASSTSTHSSTASEAPPMAGPPFGDVTAAEFVLAMHDFEPVAPNATCLSFKAGQLIRVLNRDPTGWWDGELDGRRGWFPSNYVDASTGSTAPKPASARRPRSSHSRIKAASISHSVSRAPSSPYATSQMDEGGELPTHPHIMTPIVHALGLLQNAVRARRITHFAPSTACVISCVRSVLSATDCLSRDSSLLMEFPVLAHERKHVLSELARLVNQAKAASQSGLSEEVRVQTMSSMLQMGDSVFARVRMFLLVAVECGVELPERRTFGSPSPGNTPYSEDPPHEGSPVDHSPGTSVQGSSRHMLSAKQRAAALRAKSMGDLRRQRAAPLYDDPAADSADSASDYFGSTSRGGSRVHPRERVYLAQDEADNDSPLVPGAHWGPKDSISSSSSLSSYESSRSSEGLRSPQFPSGPTSTSQVLFTLRATHDRLLSIIAAFIGHVHSHSRSAHASSKGHLIEMTRETVDQVRHLLALVDSVLANPNIAEAKPREVGGLEQAKNTLFTFTSSLVDSIRAMTTPPAPDNEDEEKAASLQAATGALRAGGDCVTALKMCLARRIGEEPFVVNIVVPPLPDSPPQGHHHHESISSSRSHSRSRNTLSYLGRKSSSLTALRAQYAAQENSDNGSPRTIPEHMDGEELPDETVKYPHEQDLTIHAARAESYRDHLRSEPTSRNPSFKGSDSTNDSKLSLTGSDVSADSASGKHHNRERVSISTDGGSAYSQADGLPLLRTVPPDGAQLPTVEEGKAPSAPQYGGDDESSHPGRNEVWLHQHDHDERDVAYNADGLLTGATLDVLVEMMTLHNSTPDPSFSVAFYLTFHHFTTATELLDVLLARFDIEPPAEVVTTEDFQLWQQHKALPIRLRVSNFIKTWLEAYWQPEVDNYVLERLQTFVRDQLSTIPMLASQSRRLMGLIKKRAVSEQPITSRGLDGNKSAEHLGDNLPTASAPVGVPPAPVMSKTLFAGLRNNAFISISITDFDVLELARQITVMESKLYCAIPAREVLEAGVRRGTHVMAMSTLSTAITGWVTESILNEPDTRKRTVLVKYFIKLADRCVGLHNFSTLRSILAALDSSMISRLTKTWAALPNKSKVVLEAMRKITDHTRNHAEYRSRLRRIAPPAVPFVGLYLTDITFCREGNPALRPSPKDENCMLINFTKYHKLARIVQDMQRFQSPYPLLEIPEVQKYLYHVFAAANATTDLQDLYRRSLLVEPRQPTDQNAGPPTVGDGKSGKSDLFAWASRTSTSTAPAL</sequence>
<feature type="region of interest" description="Disordered" evidence="5">
    <location>
        <begin position="660"/>
        <end position="682"/>
    </location>
</feature>
<feature type="region of interest" description="Disordered" evidence="5">
    <location>
        <begin position="707"/>
        <end position="809"/>
    </location>
</feature>
<dbReference type="Gene3D" id="1.20.870.10">
    <property type="entry name" value="Son of sevenless (SoS) protein Chain: S domain 1"/>
    <property type="match status" value="1"/>
</dbReference>
<feature type="compositionally biased region" description="Polar residues" evidence="5">
    <location>
        <begin position="662"/>
        <end position="671"/>
    </location>
</feature>
<feature type="region of interest" description="Disordered" evidence="5">
    <location>
        <begin position="24"/>
        <end position="67"/>
    </location>
</feature>
<keyword evidence="1 4" id="KW-0728">SH3 domain</keyword>
<proteinExistence type="predicted"/>
<dbReference type="Pfam" id="PF07653">
    <property type="entry name" value="SH3_2"/>
    <property type="match status" value="1"/>
</dbReference>
<dbReference type="InterPro" id="IPR036028">
    <property type="entry name" value="SH3-like_dom_sf"/>
</dbReference>
<dbReference type="Gene3D" id="2.30.30.40">
    <property type="entry name" value="SH3 Domains"/>
    <property type="match status" value="1"/>
</dbReference>
<feature type="region of interest" description="Disordered" evidence="5">
    <location>
        <begin position="618"/>
        <end position="641"/>
    </location>
</feature>
<dbReference type="InterPro" id="IPR019804">
    <property type="entry name" value="Ras_G-nucl-exch_fac_CS"/>
</dbReference>
<dbReference type="CDD" id="cd00155">
    <property type="entry name" value="RasGEF"/>
    <property type="match status" value="1"/>
</dbReference>
<evidence type="ECO:0000256" key="4">
    <source>
        <dbReference type="PROSITE-ProRule" id="PRU00192"/>
    </source>
</evidence>
<dbReference type="SMART" id="SM00326">
    <property type="entry name" value="SH3"/>
    <property type="match status" value="1"/>
</dbReference>
<feature type="compositionally biased region" description="Polar residues" evidence="5">
    <location>
        <begin position="157"/>
        <end position="174"/>
    </location>
</feature>
<evidence type="ECO:0008006" key="11">
    <source>
        <dbReference type="Google" id="ProtNLM"/>
    </source>
</evidence>
<dbReference type="InterPro" id="IPR008937">
    <property type="entry name" value="Ras-like_GEF"/>
</dbReference>
<feature type="region of interest" description="Disordered" evidence="5">
    <location>
        <begin position="130"/>
        <end position="175"/>
    </location>
</feature>
<feature type="domain" description="N-terminal Ras-GEF" evidence="8">
    <location>
        <begin position="827"/>
        <end position="961"/>
    </location>
</feature>
<evidence type="ECO:0000259" key="6">
    <source>
        <dbReference type="PROSITE" id="PS50002"/>
    </source>
</evidence>
<dbReference type="PANTHER" id="PTHR23113:SF354">
    <property type="entry name" value="BUD SITE SELECTION PROTEIN 5"/>
    <property type="match status" value="1"/>
</dbReference>
<accession>A0A067MGQ1</accession>
<dbReference type="EMBL" id="KL198061">
    <property type="protein sequence ID" value="KDQ11067.1"/>
    <property type="molecule type" value="Genomic_DNA"/>
</dbReference>
<dbReference type="GO" id="GO:0005886">
    <property type="term" value="C:plasma membrane"/>
    <property type="evidence" value="ECO:0007669"/>
    <property type="project" value="TreeGrafter"/>
</dbReference>
<dbReference type="Pfam" id="PF00617">
    <property type="entry name" value="RasGEF"/>
    <property type="match status" value="1"/>
</dbReference>
<feature type="compositionally biased region" description="Basic residues" evidence="5">
    <location>
        <begin position="141"/>
        <end position="152"/>
    </location>
</feature>
<dbReference type="SUPFAM" id="SSF48366">
    <property type="entry name" value="Ras GEF"/>
    <property type="match status" value="1"/>
</dbReference>
<dbReference type="PANTHER" id="PTHR23113">
    <property type="entry name" value="GUANINE NUCLEOTIDE EXCHANGE FACTOR"/>
    <property type="match status" value="1"/>
</dbReference>
<dbReference type="InParanoid" id="A0A067MGQ1"/>
<reference evidence="10" key="1">
    <citation type="journal article" date="2014" name="Proc. Natl. Acad. Sci. U.S.A.">
        <title>Extensive sampling of basidiomycete genomes demonstrates inadequacy of the white-rot/brown-rot paradigm for wood decay fungi.</title>
        <authorList>
            <person name="Riley R."/>
            <person name="Salamov A.A."/>
            <person name="Brown D.W."/>
            <person name="Nagy L.G."/>
            <person name="Floudas D."/>
            <person name="Held B.W."/>
            <person name="Levasseur A."/>
            <person name="Lombard V."/>
            <person name="Morin E."/>
            <person name="Otillar R."/>
            <person name="Lindquist E.A."/>
            <person name="Sun H."/>
            <person name="LaButti K.M."/>
            <person name="Schmutz J."/>
            <person name="Jabbour D."/>
            <person name="Luo H."/>
            <person name="Baker S.E."/>
            <person name="Pisabarro A.G."/>
            <person name="Walton J.D."/>
            <person name="Blanchette R.A."/>
            <person name="Henrissat B."/>
            <person name="Martin F."/>
            <person name="Cullen D."/>
            <person name="Hibbett D.S."/>
            <person name="Grigoriev I.V."/>
        </authorList>
    </citation>
    <scope>NUCLEOTIDE SEQUENCE [LARGE SCALE GENOMIC DNA]</scope>
    <source>
        <strain evidence="10">FD-172 SS1</strain>
    </source>
</reference>
<evidence type="ECO:0000256" key="3">
    <source>
        <dbReference type="PROSITE-ProRule" id="PRU00168"/>
    </source>
</evidence>
<evidence type="ECO:0000313" key="10">
    <source>
        <dbReference type="Proteomes" id="UP000027195"/>
    </source>
</evidence>
<dbReference type="PRINTS" id="PR00452">
    <property type="entry name" value="SH3DOMAIN"/>
</dbReference>
<protein>
    <recommendedName>
        <fullName evidence="11">Ras GEF</fullName>
    </recommendedName>
</protein>
<dbReference type="STRING" id="930990.A0A067MGQ1"/>
<dbReference type="SUPFAM" id="SSF50044">
    <property type="entry name" value="SH3-domain"/>
    <property type="match status" value="1"/>
</dbReference>
<feature type="region of interest" description="Disordered" evidence="5">
    <location>
        <begin position="308"/>
        <end position="461"/>
    </location>
</feature>
<feature type="domain" description="SH3" evidence="6">
    <location>
        <begin position="72"/>
        <end position="133"/>
    </location>
</feature>
<evidence type="ECO:0000313" key="9">
    <source>
        <dbReference type="EMBL" id="KDQ11067.1"/>
    </source>
</evidence>